<dbReference type="GeneID" id="88171661"/>
<evidence type="ECO:0000313" key="3">
    <source>
        <dbReference type="EMBL" id="WPK23354.1"/>
    </source>
</evidence>
<evidence type="ECO:0000256" key="2">
    <source>
        <dbReference type="SAM" id="Phobius"/>
    </source>
</evidence>
<feature type="compositionally biased region" description="Low complexity" evidence="1">
    <location>
        <begin position="95"/>
        <end position="116"/>
    </location>
</feature>
<sequence>MNQEGRELQHMRPVNADGNPVVADVDQGDANEVRRSWIKRFFDWVRGRPQRNANGNANDAENNQNGNANAQQPVAAQKSWIKRFFDWVRGRPQRNANGNANDAENNQNGNANAQQPVAARKSWIKRFFDWVRGRPQRNANGNANDEEAAFVDVEVKIHGEILDFKYKRMQIIWNSHLNSMLTKNSKFKENFLIMTKDFHTTVFDSVGKLVSDHKTIMNGAQAMAKGEPDLDLRPESLIDNYFEVRNRINFFGTIEFDSPDASLKDSCNKVRDKILAEFNEDTQLLVYYLELVPLMWEMAKQARTLYLGLAFQITGAFLGLLAFVPPLVDAIEVKELAAPTVVSATPIFQSLQYIAQDPTFQKHFVVPWELWSSLLKFKLCFCSVCILMLIIWLVSIFVIPNYFRWLNNSPYRGKRRAFKRRGEIRKTIGVAWPSDISENDFKRVSTVDDELPKLEHGSDEEEVFERRAAKKQINICTVKIPVEHIIVDPPVVAIGRRLQQEERQAA</sequence>
<gene>
    <name evidence="3" type="ORF">PUMCH_000592</name>
</gene>
<organism evidence="3 4">
    <name type="scientific">Australozyma saopauloensis</name>
    <dbReference type="NCBI Taxonomy" id="291208"/>
    <lineage>
        <taxon>Eukaryota</taxon>
        <taxon>Fungi</taxon>
        <taxon>Dikarya</taxon>
        <taxon>Ascomycota</taxon>
        <taxon>Saccharomycotina</taxon>
        <taxon>Pichiomycetes</taxon>
        <taxon>Metschnikowiaceae</taxon>
        <taxon>Australozyma</taxon>
    </lineage>
</organism>
<dbReference type="KEGG" id="asau:88171661"/>
<keyword evidence="4" id="KW-1185">Reference proteome</keyword>
<keyword evidence="2" id="KW-0472">Membrane</keyword>
<feature type="region of interest" description="Disordered" evidence="1">
    <location>
        <begin position="1"/>
        <end position="24"/>
    </location>
</feature>
<dbReference type="EMBL" id="CP138894">
    <property type="protein sequence ID" value="WPK23354.1"/>
    <property type="molecule type" value="Genomic_DNA"/>
</dbReference>
<dbReference type="AlphaFoldDB" id="A0AAX4H4V5"/>
<name>A0AAX4H4V5_9ASCO</name>
<dbReference type="RefSeq" id="XP_062875741.1">
    <property type="nucleotide sequence ID" value="XM_063019671.1"/>
</dbReference>
<protein>
    <submittedName>
        <fullName evidence="3">Uncharacterized protein</fullName>
    </submittedName>
</protein>
<feature type="transmembrane region" description="Helical" evidence="2">
    <location>
        <begin position="305"/>
        <end position="324"/>
    </location>
</feature>
<feature type="region of interest" description="Disordered" evidence="1">
    <location>
        <begin position="91"/>
        <end position="116"/>
    </location>
</feature>
<feature type="compositionally biased region" description="Low complexity" evidence="1">
    <location>
        <begin position="52"/>
        <end position="75"/>
    </location>
</feature>
<feature type="region of interest" description="Disordered" evidence="1">
    <location>
        <begin position="48"/>
        <end position="75"/>
    </location>
</feature>
<keyword evidence="2" id="KW-0812">Transmembrane</keyword>
<proteinExistence type="predicted"/>
<keyword evidence="2" id="KW-1133">Transmembrane helix</keyword>
<feature type="transmembrane region" description="Helical" evidence="2">
    <location>
        <begin position="375"/>
        <end position="399"/>
    </location>
</feature>
<accession>A0AAX4H4V5</accession>
<evidence type="ECO:0000256" key="1">
    <source>
        <dbReference type="SAM" id="MobiDB-lite"/>
    </source>
</evidence>
<evidence type="ECO:0000313" key="4">
    <source>
        <dbReference type="Proteomes" id="UP001338582"/>
    </source>
</evidence>
<reference evidence="3 4" key="1">
    <citation type="submission" date="2023-10" db="EMBL/GenBank/DDBJ databases">
        <title>Draft Genome Sequence of Candida saopaulonensis from a very Premature Infant with Sepsis.</title>
        <authorList>
            <person name="Ning Y."/>
            <person name="Dai R."/>
            <person name="Xiao M."/>
            <person name="Xu Y."/>
            <person name="Yan Q."/>
            <person name="Zhang L."/>
        </authorList>
    </citation>
    <scope>NUCLEOTIDE SEQUENCE [LARGE SCALE GENOMIC DNA]</scope>
    <source>
        <strain evidence="3 4">19XY460</strain>
    </source>
</reference>
<feature type="compositionally biased region" description="Basic and acidic residues" evidence="1">
    <location>
        <begin position="1"/>
        <end position="10"/>
    </location>
</feature>
<dbReference type="Proteomes" id="UP001338582">
    <property type="component" value="Chromosome 1"/>
</dbReference>